<organism evidence="1 2">
    <name type="scientific">Nelumbo nucifera</name>
    <name type="common">Sacred lotus</name>
    <dbReference type="NCBI Taxonomy" id="4432"/>
    <lineage>
        <taxon>Eukaryota</taxon>
        <taxon>Viridiplantae</taxon>
        <taxon>Streptophyta</taxon>
        <taxon>Embryophyta</taxon>
        <taxon>Tracheophyta</taxon>
        <taxon>Spermatophyta</taxon>
        <taxon>Magnoliopsida</taxon>
        <taxon>Proteales</taxon>
        <taxon>Nelumbonaceae</taxon>
        <taxon>Nelumbo</taxon>
    </lineage>
</organism>
<dbReference type="AlphaFoldDB" id="A0A822Z2J1"/>
<proteinExistence type="predicted"/>
<dbReference type="EMBL" id="DUZY01000004">
    <property type="protein sequence ID" value="DAD37196.1"/>
    <property type="molecule type" value="Genomic_DNA"/>
</dbReference>
<keyword evidence="2" id="KW-1185">Reference proteome</keyword>
<reference evidence="1 2" key="1">
    <citation type="journal article" date="2020" name="Mol. Biol. Evol.">
        <title>Distinct Expression and Methylation Patterns for Genes with Different Fates following a Single Whole-Genome Duplication in Flowering Plants.</title>
        <authorList>
            <person name="Shi T."/>
            <person name="Rahmani R.S."/>
            <person name="Gugger P.F."/>
            <person name="Wang M."/>
            <person name="Li H."/>
            <person name="Zhang Y."/>
            <person name="Li Z."/>
            <person name="Wang Q."/>
            <person name="Van de Peer Y."/>
            <person name="Marchal K."/>
            <person name="Chen J."/>
        </authorList>
    </citation>
    <scope>NUCLEOTIDE SEQUENCE [LARGE SCALE GENOMIC DNA]</scope>
    <source>
        <tissue evidence="1">Leaf</tissue>
    </source>
</reference>
<gene>
    <name evidence="1" type="ORF">HUJ06_007837</name>
</gene>
<name>A0A822Z2J1_NELNU</name>
<evidence type="ECO:0000313" key="2">
    <source>
        <dbReference type="Proteomes" id="UP000607653"/>
    </source>
</evidence>
<evidence type="ECO:0000313" key="1">
    <source>
        <dbReference type="EMBL" id="DAD37196.1"/>
    </source>
</evidence>
<comment type="caution">
    <text evidence="1">The sequence shown here is derived from an EMBL/GenBank/DDBJ whole genome shotgun (WGS) entry which is preliminary data.</text>
</comment>
<protein>
    <submittedName>
        <fullName evidence="1">Uncharacterized protein</fullName>
    </submittedName>
</protein>
<sequence>MRTCASFALLGFKMDRIEERVVLLVHVIWKAGYKESKPLTMQTSDDFRKRLKVVQVCVTKA</sequence>
<dbReference type="Proteomes" id="UP000607653">
    <property type="component" value="Unassembled WGS sequence"/>
</dbReference>
<accession>A0A822Z2J1</accession>